<dbReference type="EMBL" id="GL379848">
    <property type="protein sequence ID" value="EGT54924.1"/>
    <property type="molecule type" value="Genomic_DNA"/>
</dbReference>
<dbReference type="InParanoid" id="G0N7U6"/>
<keyword evidence="2" id="KW-1185">Reference proteome</keyword>
<dbReference type="HOGENOM" id="CLU_2075228_0_0_1"/>
<evidence type="ECO:0000313" key="1">
    <source>
        <dbReference type="EMBL" id="EGT54924.1"/>
    </source>
</evidence>
<accession>G0N7U6</accession>
<proteinExistence type="predicted"/>
<protein>
    <submittedName>
        <fullName evidence="1">Uncharacterized protein</fullName>
    </submittedName>
</protein>
<sequence length="118" mass="13252">MLWNYPDFLNTTFQPQSLTAAPGLSSGEGASSTSRNNTEDLLLRYVQLISSQVVEPRNYPVVDESTLLNPSMNTFSSKNLILSENAPSQQHPRFQMFLNVVTDLERTLLFRGDDPSKN</sequence>
<organism evidence="2">
    <name type="scientific">Caenorhabditis brenneri</name>
    <name type="common">Nematode worm</name>
    <dbReference type="NCBI Taxonomy" id="135651"/>
    <lineage>
        <taxon>Eukaryota</taxon>
        <taxon>Metazoa</taxon>
        <taxon>Ecdysozoa</taxon>
        <taxon>Nematoda</taxon>
        <taxon>Chromadorea</taxon>
        <taxon>Rhabditida</taxon>
        <taxon>Rhabditina</taxon>
        <taxon>Rhabditomorpha</taxon>
        <taxon>Rhabditoidea</taxon>
        <taxon>Rhabditidae</taxon>
        <taxon>Peloderinae</taxon>
        <taxon>Caenorhabditis</taxon>
    </lineage>
</organism>
<reference evidence="2" key="1">
    <citation type="submission" date="2011-07" db="EMBL/GenBank/DDBJ databases">
        <authorList>
            <consortium name="Caenorhabditis brenneri Sequencing and Analysis Consortium"/>
            <person name="Wilson R.K."/>
        </authorList>
    </citation>
    <scope>NUCLEOTIDE SEQUENCE [LARGE SCALE GENOMIC DNA]</scope>
    <source>
        <strain evidence="2">PB2801</strain>
    </source>
</reference>
<dbReference type="Proteomes" id="UP000008068">
    <property type="component" value="Unassembled WGS sequence"/>
</dbReference>
<name>G0N7U6_CAEBE</name>
<dbReference type="AlphaFoldDB" id="G0N7U6"/>
<evidence type="ECO:0000313" key="2">
    <source>
        <dbReference type="Proteomes" id="UP000008068"/>
    </source>
</evidence>
<gene>
    <name evidence="1" type="ORF">CAEBREN_10383</name>
</gene>